<reference evidence="2 3" key="2">
    <citation type="journal article" date="2017" name="Front. Plant Sci.">
        <title>Gene Classification and Mining of Molecular Markers Useful in Red Clover (Trifolium pratense) Breeding.</title>
        <authorList>
            <person name="Istvanek J."/>
            <person name="Dluhosova J."/>
            <person name="Dluhos P."/>
            <person name="Patkova L."/>
            <person name="Nedelnik J."/>
            <person name="Repkova J."/>
        </authorList>
    </citation>
    <scope>NUCLEOTIDE SEQUENCE [LARGE SCALE GENOMIC DNA]</scope>
    <source>
        <strain evidence="3">cv. Tatra</strain>
        <tissue evidence="2">Young leaves</tissue>
    </source>
</reference>
<evidence type="ECO:0000256" key="1">
    <source>
        <dbReference type="SAM" id="MobiDB-lite"/>
    </source>
</evidence>
<evidence type="ECO:0000313" key="2">
    <source>
        <dbReference type="EMBL" id="PNY15687.1"/>
    </source>
</evidence>
<name>A0A2K3PK86_TRIPR</name>
<dbReference type="Proteomes" id="UP000236291">
    <property type="component" value="Unassembled WGS sequence"/>
</dbReference>
<feature type="non-terminal residue" evidence="2">
    <location>
        <position position="1"/>
    </location>
</feature>
<proteinExistence type="predicted"/>
<evidence type="ECO:0000313" key="3">
    <source>
        <dbReference type="Proteomes" id="UP000236291"/>
    </source>
</evidence>
<feature type="region of interest" description="Disordered" evidence="1">
    <location>
        <begin position="64"/>
        <end position="87"/>
    </location>
</feature>
<comment type="caution">
    <text evidence="2">The sequence shown here is derived from an EMBL/GenBank/DDBJ whole genome shotgun (WGS) entry which is preliminary data.</text>
</comment>
<dbReference type="EMBL" id="ASHM01007890">
    <property type="protein sequence ID" value="PNY15687.1"/>
    <property type="molecule type" value="Genomic_DNA"/>
</dbReference>
<gene>
    <name evidence="2" type="ORF">L195_g012388</name>
</gene>
<accession>A0A2K3PK86</accession>
<organism evidence="2 3">
    <name type="scientific">Trifolium pratense</name>
    <name type="common">Red clover</name>
    <dbReference type="NCBI Taxonomy" id="57577"/>
    <lineage>
        <taxon>Eukaryota</taxon>
        <taxon>Viridiplantae</taxon>
        <taxon>Streptophyta</taxon>
        <taxon>Embryophyta</taxon>
        <taxon>Tracheophyta</taxon>
        <taxon>Spermatophyta</taxon>
        <taxon>Magnoliopsida</taxon>
        <taxon>eudicotyledons</taxon>
        <taxon>Gunneridae</taxon>
        <taxon>Pentapetalae</taxon>
        <taxon>rosids</taxon>
        <taxon>fabids</taxon>
        <taxon>Fabales</taxon>
        <taxon>Fabaceae</taxon>
        <taxon>Papilionoideae</taxon>
        <taxon>50 kb inversion clade</taxon>
        <taxon>NPAAA clade</taxon>
        <taxon>Hologalegina</taxon>
        <taxon>IRL clade</taxon>
        <taxon>Trifolieae</taxon>
        <taxon>Trifolium</taxon>
    </lineage>
</organism>
<dbReference type="AlphaFoldDB" id="A0A2K3PK86"/>
<sequence length="87" mass="9590">DHTLAYCHTGRNIGVVISRCIFGRFGGGKTRNFETILRSRCSSLSELQPARDLLSNWCHVRTTARNTPTSGRGSAATKWKKPDVGGR</sequence>
<reference evidence="2 3" key="1">
    <citation type="journal article" date="2014" name="Am. J. Bot.">
        <title>Genome assembly and annotation for red clover (Trifolium pratense; Fabaceae).</title>
        <authorList>
            <person name="Istvanek J."/>
            <person name="Jaros M."/>
            <person name="Krenek A."/>
            <person name="Repkova J."/>
        </authorList>
    </citation>
    <scope>NUCLEOTIDE SEQUENCE [LARGE SCALE GENOMIC DNA]</scope>
    <source>
        <strain evidence="3">cv. Tatra</strain>
        <tissue evidence="2">Young leaves</tissue>
    </source>
</reference>
<protein>
    <submittedName>
        <fullName evidence="2">Uncharacterized protein</fullName>
    </submittedName>
</protein>